<feature type="domain" description="BTB" evidence="1">
    <location>
        <begin position="80"/>
        <end position="145"/>
    </location>
</feature>
<evidence type="ECO:0000259" key="1">
    <source>
        <dbReference type="PROSITE" id="PS50097"/>
    </source>
</evidence>
<dbReference type="VEuPathDB" id="FungiDB:EMCG_09700"/>
<dbReference type="Gene3D" id="3.30.710.10">
    <property type="entry name" value="Potassium Channel Kv1.1, Chain A"/>
    <property type="match status" value="1"/>
</dbReference>
<dbReference type="InterPro" id="IPR011333">
    <property type="entry name" value="SKP1/BTB/POZ_sf"/>
</dbReference>
<evidence type="ECO:0000313" key="3">
    <source>
        <dbReference type="Proteomes" id="UP000034164"/>
    </source>
</evidence>
<sequence length="268" mass="30403">MPENTSLQFPASSYIRRYGESGWTTRPQTFGFMEPSFNVIDESFEEFLVKIKCPNPAADSFTDVSQHNFLAILSGDVKTIDVVVGDEFKRTWSLHETLVCAASSFFQGAMRGQFREGKVYIKDDIHDVFALFVQWLYARSFSAPSMELLLHAYAFGDRFGASGFCTMALDKVYMEALKSEFTAEQVIWVAENTLPNSDLRHLVMDFVALKILSGRLFFSQEEWGTLTPVLTELLKKVAALSRRQPWVNPGMVNVPLLLPKLVYGIFNF</sequence>
<name>A0A0G2J9P0_9EURO</name>
<reference evidence="3" key="1">
    <citation type="journal article" date="2015" name="PLoS Genet.">
        <title>The dynamic genome and transcriptome of the human fungal pathogen Blastomyces and close relative Emmonsia.</title>
        <authorList>
            <person name="Munoz J.F."/>
            <person name="Gauthier G.M."/>
            <person name="Desjardins C.A."/>
            <person name="Gallo J.E."/>
            <person name="Holder J."/>
            <person name="Sullivan T.D."/>
            <person name="Marty A.J."/>
            <person name="Carmen J.C."/>
            <person name="Chen Z."/>
            <person name="Ding L."/>
            <person name="Gujja S."/>
            <person name="Magrini V."/>
            <person name="Misas E."/>
            <person name="Mitreva M."/>
            <person name="Priest M."/>
            <person name="Saif S."/>
            <person name="Whiston E.A."/>
            <person name="Young S."/>
            <person name="Zeng Q."/>
            <person name="Goldman W.E."/>
            <person name="Mardis E.R."/>
            <person name="Taylor J.W."/>
            <person name="McEwen J.G."/>
            <person name="Clay O.K."/>
            <person name="Klein B.S."/>
            <person name="Cuomo C.A."/>
        </authorList>
    </citation>
    <scope>NUCLEOTIDE SEQUENCE [LARGE SCALE GENOMIC DNA]</scope>
    <source>
        <strain evidence="3">UAMH 3008</strain>
    </source>
</reference>
<dbReference type="EMBL" id="LCZI01000809">
    <property type="protein sequence ID" value="KKZ64316.1"/>
    <property type="molecule type" value="Genomic_DNA"/>
</dbReference>
<dbReference type="OrthoDB" id="1022638at2759"/>
<comment type="caution">
    <text evidence="2">The sequence shown here is derived from an EMBL/GenBank/DDBJ whole genome shotgun (WGS) entry which is preliminary data.</text>
</comment>
<dbReference type="InterPro" id="IPR000210">
    <property type="entry name" value="BTB/POZ_dom"/>
</dbReference>
<protein>
    <recommendedName>
        <fullName evidence="1">BTB domain-containing protein</fullName>
    </recommendedName>
</protein>
<dbReference type="PANTHER" id="PTHR47843">
    <property type="entry name" value="BTB DOMAIN-CONTAINING PROTEIN-RELATED"/>
    <property type="match status" value="1"/>
</dbReference>
<evidence type="ECO:0000313" key="2">
    <source>
        <dbReference type="EMBL" id="KKZ64316.1"/>
    </source>
</evidence>
<dbReference type="AlphaFoldDB" id="A0A0G2J9P0"/>
<dbReference type="PROSITE" id="PS50097">
    <property type="entry name" value="BTB"/>
    <property type="match status" value="1"/>
</dbReference>
<gene>
    <name evidence="2" type="ORF">EMCG_09700</name>
</gene>
<proteinExistence type="predicted"/>
<organism evidence="2 3">
    <name type="scientific">[Emmonsia] crescens</name>
    <dbReference type="NCBI Taxonomy" id="73230"/>
    <lineage>
        <taxon>Eukaryota</taxon>
        <taxon>Fungi</taxon>
        <taxon>Dikarya</taxon>
        <taxon>Ascomycota</taxon>
        <taxon>Pezizomycotina</taxon>
        <taxon>Eurotiomycetes</taxon>
        <taxon>Eurotiomycetidae</taxon>
        <taxon>Onygenales</taxon>
        <taxon>Ajellomycetaceae</taxon>
        <taxon>Emergomyces</taxon>
    </lineage>
</organism>
<dbReference type="Proteomes" id="UP000034164">
    <property type="component" value="Unassembled WGS sequence"/>
</dbReference>
<accession>A0A0G2J9P0</accession>
<dbReference type="SUPFAM" id="SSF54695">
    <property type="entry name" value="POZ domain"/>
    <property type="match status" value="1"/>
</dbReference>
<dbReference type="PANTHER" id="PTHR47843:SF2">
    <property type="entry name" value="BTB DOMAIN-CONTAINING PROTEIN"/>
    <property type="match status" value="1"/>
</dbReference>